<protein>
    <submittedName>
        <fullName evidence="1">Uncharacterized protein</fullName>
    </submittedName>
</protein>
<dbReference type="OrthoDB" id="3577309at2"/>
<organism evidence="1 2">
    <name type="scientific">Pseudonocardia sediminis</name>
    <dbReference type="NCBI Taxonomy" id="1397368"/>
    <lineage>
        <taxon>Bacteria</taxon>
        <taxon>Bacillati</taxon>
        <taxon>Actinomycetota</taxon>
        <taxon>Actinomycetes</taxon>
        <taxon>Pseudonocardiales</taxon>
        <taxon>Pseudonocardiaceae</taxon>
        <taxon>Pseudonocardia</taxon>
    </lineage>
</organism>
<keyword evidence="2" id="KW-1185">Reference proteome</keyword>
<dbReference type="AlphaFoldDB" id="A0A4Q7V2H9"/>
<gene>
    <name evidence="1" type="ORF">EV383_5718</name>
</gene>
<dbReference type="EMBL" id="SHKL01000001">
    <property type="protein sequence ID" value="RZT88772.1"/>
    <property type="molecule type" value="Genomic_DNA"/>
</dbReference>
<dbReference type="Proteomes" id="UP000291591">
    <property type="component" value="Unassembled WGS sequence"/>
</dbReference>
<dbReference type="RefSeq" id="WP_130292796.1">
    <property type="nucleotide sequence ID" value="NZ_SHKL01000001.1"/>
</dbReference>
<evidence type="ECO:0000313" key="2">
    <source>
        <dbReference type="Proteomes" id="UP000291591"/>
    </source>
</evidence>
<reference evidence="1 2" key="1">
    <citation type="submission" date="2019-02" db="EMBL/GenBank/DDBJ databases">
        <title>Sequencing the genomes of 1000 actinobacteria strains.</title>
        <authorList>
            <person name="Klenk H.-P."/>
        </authorList>
    </citation>
    <scope>NUCLEOTIDE SEQUENCE [LARGE SCALE GENOMIC DNA]</scope>
    <source>
        <strain evidence="1 2">DSM 45779</strain>
    </source>
</reference>
<sequence length="86" mass="9885">MRWRVGVLRSGAENIDWTDEREGGGWQDARDEAVEALCRRAEREGAQEFRLLVGEQEAYCWPGVTEAGELDLSNVRDIMPSRYRRG</sequence>
<name>A0A4Q7V2H9_PSEST</name>
<accession>A0A4Q7V2H9</accession>
<evidence type="ECO:0000313" key="1">
    <source>
        <dbReference type="EMBL" id="RZT88772.1"/>
    </source>
</evidence>
<proteinExistence type="predicted"/>
<comment type="caution">
    <text evidence="1">The sequence shown here is derived from an EMBL/GenBank/DDBJ whole genome shotgun (WGS) entry which is preliminary data.</text>
</comment>